<keyword evidence="1" id="KW-0472">Membrane</keyword>
<keyword evidence="1" id="KW-0812">Transmembrane</keyword>
<keyword evidence="1" id="KW-1133">Transmembrane helix</keyword>
<protein>
    <submittedName>
        <fullName evidence="2">Uncharacterized protein</fullName>
    </submittedName>
</protein>
<evidence type="ECO:0000313" key="2">
    <source>
        <dbReference type="EMBL" id="PIR73936.1"/>
    </source>
</evidence>
<accession>A0A2H0TQX1</accession>
<organism evidence="2 3">
    <name type="scientific">Candidatus Magasanikbacteria bacterium CG10_big_fil_rev_8_21_14_0_10_47_10</name>
    <dbReference type="NCBI Taxonomy" id="1974652"/>
    <lineage>
        <taxon>Bacteria</taxon>
        <taxon>Candidatus Magasanikiibacteriota</taxon>
    </lineage>
</organism>
<reference evidence="3" key="1">
    <citation type="submission" date="2017-09" db="EMBL/GenBank/DDBJ databases">
        <title>Depth-based differentiation of microbial function through sediment-hosted aquifers and enrichment of novel symbionts in the deep terrestrial subsurface.</title>
        <authorList>
            <person name="Probst A.J."/>
            <person name="Ladd B."/>
            <person name="Jarett J.K."/>
            <person name="Geller-Mcgrath D.E."/>
            <person name="Sieber C.M.K."/>
            <person name="Emerson J.B."/>
            <person name="Anantharaman K."/>
            <person name="Thomas B.C."/>
            <person name="Malmstrom R."/>
            <person name="Stieglmeier M."/>
            <person name="Klingl A."/>
            <person name="Woyke T."/>
            <person name="Ryan C.M."/>
            <person name="Banfield J.F."/>
        </authorList>
    </citation>
    <scope>NUCLEOTIDE SEQUENCE [LARGE SCALE GENOMIC DNA]</scope>
</reference>
<dbReference type="EMBL" id="PFCB01000035">
    <property type="protein sequence ID" value="PIR73936.1"/>
    <property type="molecule type" value="Genomic_DNA"/>
</dbReference>
<sequence length="340" mass="35540">MRQQANSGAYGYHIIGILLGIIGLLIILIFVSLRSQADDTTSQASITNEAPTISNVIVAASSQGSSLGTFNTSENASTNIYVRGDITDNNGCVEVDDGITQAGELRVLLYRTGATCTGQIDWDERNCYLFENTNQSNYDGGIGSANYDDGNGVTSDFTGCTQGTDITMSFEMKIPTSFNIDANIDWVASAMVGDTVDFTFGPTSTSDTFTVATLSALDIDTAFLDFGTLSVGSTSTEQTVVVTNTGNNDSLDIQLSGTNMPCSIGTIATDNIRYSSSVGFAWTAGTQLESASASFGVPLAKSTVTTTASTDDSYWKLEVPVASSTGFSGACSGTITFTAS</sequence>
<name>A0A2H0TQX1_9BACT</name>
<evidence type="ECO:0000256" key="1">
    <source>
        <dbReference type="SAM" id="Phobius"/>
    </source>
</evidence>
<dbReference type="AlphaFoldDB" id="A0A2H0TQX1"/>
<evidence type="ECO:0000313" key="3">
    <source>
        <dbReference type="Proteomes" id="UP000230154"/>
    </source>
</evidence>
<feature type="transmembrane region" description="Helical" evidence="1">
    <location>
        <begin position="12"/>
        <end position="33"/>
    </location>
</feature>
<comment type="caution">
    <text evidence="2">The sequence shown here is derived from an EMBL/GenBank/DDBJ whole genome shotgun (WGS) entry which is preliminary data.</text>
</comment>
<gene>
    <name evidence="2" type="ORF">COU35_05170</name>
</gene>
<dbReference type="Proteomes" id="UP000230154">
    <property type="component" value="Unassembled WGS sequence"/>
</dbReference>
<proteinExistence type="predicted"/>